<comment type="similarity">
    <text evidence="2">Belongs to the SusD family.</text>
</comment>
<dbReference type="eggNOG" id="COG0702">
    <property type="taxonomic scope" value="Bacteria"/>
</dbReference>
<dbReference type="InterPro" id="IPR011990">
    <property type="entry name" value="TPR-like_helical_dom_sf"/>
</dbReference>
<evidence type="ECO:0000256" key="5">
    <source>
        <dbReference type="ARBA" id="ARBA00023237"/>
    </source>
</evidence>
<dbReference type="STRING" id="763034.HMPREF9446_03554"/>
<accession>F3PXQ6</accession>
<evidence type="ECO:0000313" key="9">
    <source>
        <dbReference type="Proteomes" id="UP000003416"/>
    </source>
</evidence>
<organism evidence="8 9">
    <name type="scientific">Bacteroides fluxus YIT 12057</name>
    <dbReference type="NCBI Taxonomy" id="763034"/>
    <lineage>
        <taxon>Bacteria</taxon>
        <taxon>Pseudomonadati</taxon>
        <taxon>Bacteroidota</taxon>
        <taxon>Bacteroidia</taxon>
        <taxon>Bacteroidales</taxon>
        <taxon>Bacteroidaceae</taxon>
        <taxon>Bacteroides</taxon>
    </lineage>
</organism>
<comment type="subcellular location">
    <subcellularLocation>
        <location evidence="1">Cell outer membrane</location>
    </subcellularLocation>
</comment>
<dbReference type="Pfam" id="PF07980">
    <property type="entry name" value="SusD_RagB"/>
    <property type="match status" value="1"/>
</dbReference>
<dbReference type="AlphaFoldDB" id="F3PXQ6"/>
<comment type="caution">
    <text evidence="8">The sequence shown here is derived from an EMBL/GenBank/DDBJ whole genome shotgun (WGS) entry which is preliminary data.</text>
</comment>
<keyword evidence="5" id="KW-0998">Cell outer membrane</keyword>
<evidence type="ECO:0000259" key="7">
    <source>
        <dbReference type="Pfam" id="PF14322"/>
    </source>
</evidence>
<protein>
    <submittedName>
        <fullName evidence="8">SusD family protein</fullName>
    </submittedName>
</protein>
<feature type="domain" description="SusD-like N-terminal" evidence="7">
    <location>
        <begin position="91"/>
        <end position="216"/>
    </location>
</feature>
<gene>
    <name evidence="8" type="ORF">HMPREF9446_03554</name>
</gene>
<dbReference type="HOGENOM" id="CLU_015553_1_3_10"/>
<dbReference type="SUPFAM" id="SSF48452">
    <property type="entry name" value="TPR-like"/>
    <property type="match status" value="1"/>
</dbReference>
<dbReference type="InterPro" id="IPR033985">
    <property type="entry name" value="SusD-like_N"/>
</dbReference>
<dbReference type="NCBIfam" id="NF033072">
    <property type="entry name" value="NanU"/>
    <property type="match status" value="1"/>
</dbReference>
<evidence type="ECO:0000256" key="3">
    <source>
        <dbReference type="ARBA" id="ARBA00022729"/>
    </source>
</evidence>
<dbReference type="Pfam" id="PF14322">
    <property type="entry name" value="SusD-like_3"/>
    <property type="match status" value="1"/>
</dbReference>
<feature type="domain" description="RagB/SusD" evidence="6">
    <location>
        <begin position="266"/>
        <end position="482"/>
    </location>
</feature>
<keyword evidence="3" id="KW-0732">Signal</keyword>
<sequence length="522" mass="59724">MNKKLTYLLAGISMLLFTRCDSLDLEPTSSIGGTSYWKTPDHFSAFNVGMHAMLREKSLNFYLLGEPRADIFGDDPIGGEASQGMERLPFNTINKENVGISNYADMYKNINQLNLMIAKTKETTVLTEDLKNYYLGEAHAMRAYHYFHLLRSWGDVILYLDYTEGQNIDLSNITKPVSPATAVMEQIKKDIEDSEKAFGDNYSFKLGRHYWSMAATQMLKGEVYLWSGSQMGGGETDYRIAKQAFENVKKADVALVGNFKDVFSYTNKKNKEMIFTIHNGKDEYSLWGGGYGGNLMPAQDKMTKVYCDENGNSFVGTPDAQLNGLTRLQVQKAFYWKGFRDDDTRWATSLKAMYTKKDDKVTYFGPIAYKYQGTMLEGGSQRSYLDDFPIYRYADCLLQLAMAKALLGEDPTAEINAVRERAYGKAYFEANKDKVAYPNDNDTEFYADNKWMKPDNAGAIEAVLKERLREFLFEGKRWYDIRMLGWKYVHQYSLAEENRLLWPIDANTLTNNDDLEQTPGYE</sequence>
<dbReference type="InterPro" id="IPR012944">
    <property type="entry name" value="SusD_RagB_dom"/>
</dbReference>
<dbReference type="EMBL" id="AFBN01000099">
    <property type="protein sequence ID" value="EGF51638.1"/>
    <property type="molecule type" value="Genomic_DNA"/>
</dbReference>
<dbReference type="GO" id="GO:0009279">
    <property type="term" value="C:cell outer membrane"/>
    <property type="evidence" value="ECO:0007669"/>
    <property type="project" value="UniProtKB-SubCell"/>
</dbReference>
<evidence type="ECO:0000313" key="8">
    <source>
        <dbReference type="EMBL" id="EGF51638.1"/>
    </source>
</evidence>
<dbReference type="Gene3D" id="1.25.40.390">
    <property type="match status" value="1"/>
</dbReference>
<evidence type="ECO:0000256" key="2">
    <source>
        <dbReference type="ARBA" id="ARBA00006275"/>
    </source>
</evidence>
<dbReference type="CDD" id="cd08977">
    <property type="entry name" value="SusD"/>
    <property type="match status" value="1"/>
</dbReference>
<reference evidence="8 9" key="1">
    <citation type="submission" date="2011-02" db="EMBL/GenBank/DDBJ databases">
        <authorList>
            <person name="Weinstock G."/>
            <person name="Sodergren E."/>
            <person name="Clifton S."/>
            <person name="Fulton L."/>
            <person name="Fulton B."/>
            <person name="Courtney L."/>
            <person name="Fronick C."/>
            <person name="Harrison M."/>
            <person name="Strong C."/>
            <person name="Farmer C."/>
            <person name="Delahaunty K."/>
            <person name="Markovic C."/>
            <person name="Hall O."/>
            <person name="Minx P."/>
            <person name="Tomlinson C."/>
            <person name="Mitreva M."/>
            <person name="Hou S."/>
            <person name="Chen J."/>
            <person name="Wollam A."/>
            <person name="Pepin K.H."/>
            <person name="Johnson M."/>
            <person name="Bhonagiri V."/>
            <person name="Zhang X."/>
            <person name="Suruliraj S."/>
            <person name="Warren W."/>
            <person name="Chinwalla A."/>
            <person name="Mardis E.R."/>
            <person name="Wilson R.K."/>
        </authorList>
    </citation>
    <scope>NUCLEOTIDE SEQUENCE [LARGE SCALE GENOMIC DNA]</scope>
    <source>
        <strain evidence="8 9">YIT 12057</strain>
    </source>
</reference>
<name>F3PXQ6_9BACE</name>
<dbReference type="RefSeq" id="WP_009126761.1">
    <property type="nucleotide sequence ID" value="NZ_GL882691.1"/>
</dbReference>
<keyword evidence="9" id="KW-1185">Reference proteome</keyword>
<dbReference type="GeneID" id="86050922"/>
<proteinExistence type="inferred from homology"/>
<evidence type="ECO:0000259" key="6">
    <source>
        <dbReference type="Pfam" id="PF07980"/>
    </source>
</evidence>
<evidence type="ECO:0000256" key="1">
    <source>
        <dbReference type="ARBA" id="ARBA00004442"/>
    </source>
</evidence>
<evidence type="ECO:0000256" key="4">
    <source>
        <dbReference type="ARBA" id="ARBA00023136"/>
    </source>
</evidence>
<keyword evidence="4" id="KW-0472">Membrane</keyword>
<dbReference type="Proteomes" id="UP000003416">
    <property type="component" value="Unassembled WGS sequence"/>
</dbReference>